<keyword evidence="9" id="KW-1185">Reference proteome</keyword>
<feature type="transmembrane region" description="Helical" evidence="6">
    <location>
        <begin position="72"/>
        <end position="89"/>
    </location>
</feature>
<keyword evidence="2 6" id="KW-0812">Transmembrane</keyword>
<dbReference type="InterPro" id="IPR011990">
    <property type="entry name" value="TPR-like_helical_dom_sf"/>
</dbReference>
<evidence type="ECO:0000313" key="8">
    <source>
        <dbReference type="EMBL" id="ATW27735.1"/>
    </source>
</evidence>
<evidence type="ECO:0000256" key="2">
    <source>
        <dbReference type="ARBA" id="ARBA00022692"/>
    </source>
</evidence>
<dbReference type="SUPFAM" id="SSF48452">
    <property type="entry name" value="TPR-like"/>
    <property type="match status" value="1"/>
</dbReference>
<feature type="transmembrane region" description="Helical" evidence="6">
    <location>
        <begin position="279"/>
        <end position="300"/>
    </location>
</feature>
<dbReference type="Gene3D" id="1.25.40.10">
    <property type="entry name" value="Tetratricopeptide repeat domain"/>
    <property type="match status" value="1"/>
</dbReference>
<dbReference type="InterPro" id="IPR019734">
    <property type="entry name" value="TPR_rpt"/>
</dbReference>
<dbReference type="PANTHER" id="PTHR37422">
    <property type="entry name" value="TEICHURONIC ACID BIOSYNTHESIS PROTEIN TUAE"/>
    <property type="match status" value="1"/>
</dbReference>
<evidence type="ECO:0000259" key="7">
    <source>
        <dbReference type="Pfam" id="PF04932"/>
    </source>
</evidence>
<dbReference type="PANTHER" id="PTHR37422:SF23">
    <property type="entry name" value="TEICHURONIC ACID BIOSYNTHESIS PROTEIN TUAE"/>
    <property type="match status" value="1"/>
</dbReference>
<keyword evidence="4 6" id="KW-0472">Membrane</keyword>
<dbReference type="OrthoDB" id="1808577at2"/>
<feature type="transmembrane region" description="Helical" evidence="6">
    <location>
        <begin position="507"/>
        <end position="531"/>
    </location>
</feature>
<dbReference type="SMART" id="SM00028">
    <property type="entry name" value="TPR"/>
    <property type="match status" value="3"/>
</dbReference>
<feature type="repeat" description="TPR" evidence="5">
    <location>
        <begin position="564"/>
        <end position="597"/>
    </location>
</feature>
<dbReference type="Proteomes" id="UP000323521">
    <property type="component" value="Chromosome"/>
</dbReference>
<feature type="transmembrane region" description="Helical" evidence="6">
    <location>
        <begin position="469"/>
        <end position="486"/>
    </location>
</feature>
<feature type="transmembrane region" description="Helical" evidence="6">
    <location>
        <begin position="201"/>
        <end position="219"/>
    </location>
</feature>
<feature type="domain" description="O-antigen ligase-related" evidence="7">
    <location>
        <begin position="286"/>
        <end position="421"/>
    </location>
</feature>
<evidence type="ECO:0000256" key="6">
    <source>
        <dbReference type="SAM" id="Phobius"/>
    </source>
</evidence>
<dbReference type="RefSeq" id="WP_148137112.1">
    <property type="nucleotide sequence ID" value="NZ_CP017634.1"/>
</dbReference>
<comment type="subcellular location">
    <subcellularLocation>
        <location evidence="1">Membrane</location>
        <topology evidence="1">Multi-pass membrane protein</topology>
    </subcellularLocation>
</comment>
<dbReference type="AlphaFoldDB" id="A0A3G1KZS3"/>
<dbReference type="GO" id="GO:0016020">
    <property type="term" value="C:membrane"/>
    <property type="evidence" value="ECO:0007669"/>
    <property type="project" value="UniProtKB-SubCell"/>
</dbReference>
<feature type="transmembrane region" description="Helical" evidence="6">
    <location>
        <begin position="445"/>
        <end position="463"/>
    </location>
</feature>
<name>A0A3G1KZS3_FORW1</name>
<evidence type="ECO:0000256" key="5">
    <source>
        <dbReference type="PROSITE-ProRule" id="PRU00339"/>
    </source>
</evidence>
<dbReference type="KEGG" id="fwa:DCMF_25930"/>
<feature type="transmembrane region" description="Helical" evidence="6">
    <location>
        <begin position="406"/>
        <end position="425"/>
    </location>
</feature>
<dbReference type="PROSITE" id="PS50005">
    <property type="entry name" value="TPR"/>
    <property type="match status" value="1"/>
</dbReference>
<dbReference type="EMBL" id="CP017634">
    <property type="protein sequence ID" value="ATW27735.1"/>
    <property type="molecule type" value="Genomic_DNA"/>
</dbReference>
<proteinExistence type="predicted"/>
<keyword evidence="3 6" id="KW-1133">Transmembrane helix</keyword>
<gene>
    <name evidence="8" type="ORF">DCMF_25930</name>
</gene>
<protein>
    <recommendedName>
        <fullName evidence="7">O-antigen ligase-related domain-containing protein</fullName>
    </recommendedName>
</protein>
<feature type="transmembrane region" description="Helical" evidence="6">
    <location>
        <begin position="309"/>
        <end position="329"/>
    </location>
</feature>
<evidence type="ECO:0000256" key="3">
    <source>
        <dbReference type="ARBA" id="ARBA00022989"/>
    </source>
</evidence>
<sequence length="783" mass="88582">MTKVRGSFIESNFLFLGSFLGLIVLIFYPPFFRGLFFQPEQQWALIFASLLFVITWFWKLSCREASFLKKPVDYLVVALVLSYGISFFAAANPRLALAEVIKYAIYFLVFWLCSQLVRNHKDVKILLHAIYLAGIGVALAGVMCATGLIYIKDGFLYGRIFSTMQYPNALASYLAALSFIGIYLWLQFWKTDEGSEFGKKAIPGFLYAIGNYILLLIYIGTGSRGGLIVYPLVLLVYFIGLGKEYRYLAFGHFTLTFIAAMAANIKLMPMLVAGNAGGAWLWFFIGVLAAVIGQALILALSRLKISKQVIGAAAGIIVIAILIFGWMQVKDTDVSSKLMPSHLISSIRNINLADRNVQERFVFWQDAFKIVKDHPVFGFGGGAFEETYRKYQSYFYSSTQVHNHYMQLWAEVGTVGLIIFLSIWLFYKLMVFKLWWKQKDRETKLLVWSIYGTAATIGLHAFLDFDLSLSAITIVLFAMLGLTRGMERYTFNEYKYMDYQKFAQWKWVYQGAVIGVSALVIIFVSMLNMGISESQAGSKAFTAKDYAQAKSHFEKAVSYDRFNPDYRSSLAVAYLNLNEQEEAIKTIEQAVAIAPYNVNVLGTAVNVYAESGNLDQVLKYSEKTVESFPYNYALWEGLTYRYFVVGYQAWAKGDREQAAKMLKKAQEVPGRVEKQMAGVTEQYKSMWGTQLLPVLEVTPSMKLYEGASQYILHDWTNAEQNLKFAFEHLQDKQLKGEAAMWLGVLYQKQGNKIQTAVISAAGSQLMDKFEANVRGLAELETLQ</sequence>
<evidence type="ECO:0000256" key="4">
    <source>
        <dbReference type="ARBA" id="ARBA00023136"/>
    </source>
</evidence>
<keyword evidence="5" id="KW-0802">TPR repeat</keyword>
<feature type="transmembrane region" description="Helical" evidence="6">
    <location>
        <begin position="170"/>
        <end position="189"/>
    </location>
</feature>
<feature type="transmembrane region" description="Helical" evidence="6">
    <location>
        <begin position="12"/>
        <end position="31"/>
    </location>
</feature>
<organism evidence="8 9">
    <name type="scientific">Formimonas warabiya</name>
    <dbReference type="NCBI Taxonomy" id="1761012"/>
    <lineage>
        <taxon>Bacteria</taxon>
        <taxon>Bacillati</taxon>
        <taxon>Bacillota</taxon>
        <taxon>Clostridia</taxon>
        <taxon>Eubacteriales</taxon>
        <taxon>Peptococcaceae</taxon>
        <taxon>Candidatus Formimonas</taxon>
    </lineage>
</organism>
<feature type="transmembrane region" description="Helical" evidence="6">
    <location>
        <begin position="225"/>
        <end position="241"/>
    </location>
</feature>
<feature type="transmembrane region" description="Helical" evidence="6">
    <location>
        <begin position="95"/>
        <end position="113"/>
    </location>
</feature>
<feature type="transmembrane region" description="Helical" evidence="6">
    <location>
        <begin position="43"/>
        <end position="60"/>
    </location>
</feature>
<evidence type="ECO:0000256" key="1">
    <source>
        <dbReference type="ARBA" id="ARBA00004141"/>
    </source>
</evidence>
<feature type="transmembrane region" description="Helical" evidence="6">
    <location>
        <begin position="125"/>
        <end position="150"/>
    </location>
</feature>
<evidence type="ECO:0000313" key="9">
    <source>
        <dbReference type="Proteomes" id="UP000323521"/>
    </source>
</evidence>
<dbReference type="Pfam" id="PF14559">
    <property type="entry name" value="TPR_19"/>
    <property type="match status" value="1"/>
</dbReference>
<reference evidence="8 9" key="1">
    <citation type="submission" date="2016-10" db="EMBL/GenBank/DDBJ databases">
        <title>Complete Genome Sequence of Peptococcaceae strain DCMF.</title>
        <authorList>
            <person name="Edwards R.J."/>
            <person name="Holland S.I."/>
            <person name="Deshpande N.P."/>
            <person name="Wong Y.K."/>
            <person name="Ertan H."/>
            <person name="Manefield M."/>
            <person name="Russell T.L."/>
            <person name="Lee M.J."/>
        </authorList>
    </citation>
    <scope>NUCLEOTIDE SEQUENCE [LARGE SCALE GENOMIC DNA]</scope>
    <source>
        <strain evidence="8 9">DCMF</strain>
    </source>
</reference>
<dbReference type="InterPro" id="IPR051533">
    <property type="entry name" value="WaaL-like"/>
</dbReference>
<dbReference type="InterPro" id="IPR007016">
    <property type="entry name" value="O-antigen_ligase-rel_domated"/>
</dbReference>
<accession>A0A3G1KZS3</accession>
<feature type="transmembrane region" description="Helical" evidence="6">
    <location>
        <begin position="248"/>
        <end position="267"/>
    </location>
</feature>
<dbReference type="Pfam" id="PF04932">
    <property type="entry name" value="Wzy_C"/>
    <property type="match status" value="1"/>
</dbReference>